<evidence type="ECO:0000256" key="3">
    <source>
        <dbReference type="ARBA" id="ARBA00023242"/>
    </source>
</evidence>
<dbReference type="PROSITE" id="PS50102">
    <property type="entry name" value="RRM"/>
    <property type="match status" value="1"/>
</dbReference>
<keyword evidence="2 4" id="KW-0694">RNA-binding</keyword>
<keyword evidence="3" id="KW-0539">Nucleus</keyword>
<feature type="compositionally biased region" description="Acidic residues" evidence="5">
    <location>
        <begin position="276"/>
        <end position="288"/>
    </location>
</feature>
<name>A0A1Q3F5D6_CULTA</name>
<dbReference type="SUPFAM" id="SSF54928">
    <property type="entry name" value="RNA-binding domain, RBD"/>
    <property type="match status" value="1"/>
</dbReference>
<dbReference type="CDD" id="cd12307">
    <property type="entry name" value="RRM_NIFK_like"/>
    <property type="match status" value="1"/>
</dbReference>
<comment type="subcellular location">
    <subcellularLocation>
        <location evidence="1">Nucleus</location>
        <location evidence="1">Nucleolus</location>
    </subcellularLocation>
</comment>
<feature type="domain" description="RRM" evidence="6">
    <location>
        <begin position="48"/>
        <end position="126"/>
    </location>
</feature>
<evidence type="ECO:0000259" key="6">
    <source>
        <dbReference type="PROSITE" id="PS50102"/>
    </source>
</evidence>
<feature type="region of interest" description="Disordered" evidence="5">
    <location>
        <begin position="201"/>
        <end position="366"/>
    </location>
</feature>
<evidence type="ECO:0000313" key="7">
    <source>
        <dbReference type="EMBL" id="JAV22772.1"/>
    </source>
</evidence>
<dbReference type="GO" id="GO:0005730">
    <property type="term" value="C:nucleolus"/>
    <property type="evidence" value="ECO:0007669"/>
    <property type="project" value="UniProtKB-SubCell"/>
</dbReference>
<feature type="compositionally biased region" description="Basic residues" evidence="5">
    <location>
        <begin position="222"/>
        <end position="231"/>
    </location>
</feature>
<evidence type="ECO:0000256" key="5">
    <source>
        <dbReference type="SAM" id="MobiDB-lite"/>
    </source>
</evidence>
<accession>A0A1Q3F5D6</accession>
<feature type="compositionally biased region" description="Basic and acidic residues" evidence="5">
    <location>
        <begin position="289"/>
        <end position="302"/>
    </location>
</feature>
<evidence type="ECO:0000256" key="2">
    <source>
        <dbReference type="ARBA" id="ARBA00022884"/>
    </source>
</evidence>
<dbReference type="Gene3D" id="3.30.70.330">
    <property type="match status" value="1"/>
</dbReference>
<evidence type="ECO:0000256" key="1">
    <source>
        <dbReference type="ARBA" id="ARBA00004604"/>
    </source>
</evidence>
<evidence type="ECO:0000256" key="4">
    <source>
        <dbReference type="PROSITE-ProRule" id="PRU00176"/>
    </source>
</evidence>
<sequence length="417" mass="46724">MPAVAKKTRPAKGKTTPVKKQPLVLVNRPAKFSPKNPPLGAPERHEKGILFVKHLPHGFFEKQLRAFFSQFGDVTRVHVARSKRTLRSKGYAYVEFRYREVAQIAQETMDNYLMFGKILKTVMLPANARRIPRQYEKAFDKDGKETTTYKLWLRRAVARQNGRVTKTKAVERNNRALAKLKKAKEQFKTIGVEYDVDDVTPDYDADQLRKPEHDPEEEAIKARRTKRKAKGKKDESVDESLLEKLRPEAANSDAEQQEEDTSDDEDDLEASFLPLEPEDWDEPASGESETEKEVSAGGDKKSALQFAAKAKARLDKEKSKAKRRAPEADSPVNKKKAKQVESSPEVVSSKKKKKNVKKVAGGVTKKTPAAAAAVGKKKGKVVKEASKPVKAAAKALLEDASVKKVKGKDIKKKKNKK</sequence>
<dbReference type="InterPro" id="IPR012677">
    <property type="entry name" value="Nucleotide-bd_a/b_plait_sf"/>
</dbReference>
<dbReference type="EMBL" id="GFDL01012273">
    <property type="protein sequence ID" value="JAV22772.1"/>
    <property type="molecule type" value="Transcribed_RNA"/>
</dbReference>
<dbReference type="Pfam" id="PF00076">
    <property type="entry name" value="RRM_1"/>
    <property type="match status" value="1"/>
</dbReference>
<feature type="compositionally biased region" description="Acidic residues" evidence="5">
    <location>
        <begin position="255"/>
        <end position="269"/>
    </location>
</feature>
<dbReference type="PANTHER" id="PTHR46754">
    <property type="entry name" value="MKI67 FHA DOMAIN-INTERACTING NUCLEOLAR PHOSPHOPROTEIN"/>
    <property type="match status" value="1"/>
</dbReference>
<feature type="compositionally biased region" description="Basic and acidic residues" evidence="5">
    <location>
        <begin position="206"/>
        <end position="221"/>
    </location>
</feature>
<dbReference type="AlphaFoldDB" id="A0A1Q3F5D6"/>
<proteinExistence type="predicted"/>
<dbReference type="InterPro" id="IPR035979">
    <property type="entry name" value="RBD_domain_sf"/>
</dbReference>
<organism evidence="7">
    <name type="scientific">Culex tarsalis</name>
    <name type="common">Encephalitis mosquito</name>
    <dbReference type="NCBI Taxonomy" id="7177"/>
    <lineage>
        <taxon>Eukaryota</taxon>
        <taxon>Metazoa</taxon>
        <taxon>Ecdysozoa</taxon>
        <taxon>Arthropoda</taxon>
        <taxon>Hexapoda</taxon>
        <taxon>Insecta</taxon>
        <taxon>Pterygota</taxon>
        <taxon>Neoptera</taxon>
        <taxon>Endopterygota</taxon>
        <taxon>Diptera</taxon>
        <taxon>Nematocera</taxon>
        <taxon>Culicoidea</taxon>
        <taxon>Culicidae</taxon>
        <taxon>Culicinae</taxon>
        <taxon>Culicini</taxon>
        <taxon>Culex</taxon>
        <taxon>Culex</taxon>
    </lineage>
</organism>
<dbReference type="GO" id="GO:0003723">
    <property type="term" value="F:RNA binding"/>
    <property type="evidence" value="ECO:0007669"/>
    <property type="project" value="UniProtKB-UniRule"/>
</dbReference>
<protein>
    <submittedName>
        <fullName evidence="7">Putative ribosomal bioproteinsis protein gar2</fullName>
    </submittedName>
</protein>
<reference evidence="7" key="1">
    <citation type="submission" date="2017-01" db="EMBL/GenBank/DDBJ databases">
        <title>A deep insight into the sialotranscriptome of adult male and female Cluex tarsalis mosquitoes.</title>
        <authorList>
            <person name="Ribeiro J.M."/>
            <person name="Moreira F."/>
            <person name="Bernard K.A."/>
            <person name="Calvo E."/>
        </authorList>
    </citation>
    <scope>NUCLEOTIDE SEQUENCE</scope>
    <source>
        <strain evidence="7">Kern County</strain>
        <tissue evidence="7">Salivary glands</tissue>
    </source>
</reference>
<dbReference type="SMART" id="SM00360">
    <property type="entry name" value="RRM"/>
    <property type="match status" value="1"/>
</dbReference>
<dbReference type="InterPro" id="IPR000504">
    <property type="entry name" value="RRM_dom"/>
</dbReference>